<feature type="domain" description="Plasmid replication protein C N-terminal" evidence="2">
    <location>
        <begin position="13"/>
        <end position="186"/>
    </location>
</feature>
<reference evidence="4 5" key="1">
    <citation type="submission" date="2020-08" db="EMBL/GenBank/DDBJ databases">
        <title>Genomic Encyclopedia of Type Strains, Phase IV (KMG-IV): sequencing the most valuable type-strain genomes for metagenomic binning, comparative biology and taxonomic classification.</title>
        <authorList>
            <person name="Goeker M."/>
        </authorList>
    </citation>
    <scope>NUCLEOTIDE SEQUENCE [LARGE SCALE GENOMIC DNA]</scope>
    <source>
        <strain evidence="4 5">DSM 26736</strain>
    </source>
</reference>
<dbReference type="InterPro" id="IPR047611">
    <property type="entry name" value="RepABC_RepC"/>
</dbReference>
<proteinExistence type="predicted"/>
<dbReference type="InterPro" id="IPR021760">
    <property type="entry name" value="RepC_C"/>
</dbReference>
<dbReference type="Proteomes" id="UP000527143">
    <property type="component" value="Unassembled WGS sequence"/>
</dbReference>
<evidence type="ECO:0000259" key="3">
    <source>
        <dbReference type="Pfam" id="PF11800"/>
    </source>
</evidence>
<dbReference type="Pfam" id="PF03428">
    <property type="entry name" value="RP-C"/>
    <property type="match status" value="1"/>
</dbReference>
<evidence type="ECO:0000259" key="2">
    <source>
        <dbReference type="Pfam" id="PF03428"/>
    </source>
</evidence>
<feature type="compositionally biased region" description="Basic and acidic residues" evidence="1">
    <location>
        <begin position="246"/>
        <end position="259"/>
    </location>
</feature>
<feature type="region of interest" description="Disordered" evidence="1">
    <location>
        <begin position="243"/>
        <end position="301"/>
    </location>
</feature>
<name>A0A840YRP5_9SPHN</name>
<dbReference type="AlphaFoldDB" id="A0A840YRP5"/>
<protein>
    <submittedName>
        <fullName evidence="4">Replication initiation protein RepC</fullName>
    </submittedName>
</protein>
<evidence type="ECO:0000313" key="4">
    <source>
        <dbReference type="EMBL" id="MBB5712063.1"/>
    </source>
</evidence>
<gene>
    <name evidence="4" type="ORF">FHT02_003319</name>
</gene>
<keyword evidence="5" id="KW-1185">Reference proteome</keyword>
<dbReference type="InterPro" id="IPR005090">
    <property type="entry name" value="RepC_N"/>
</dbReference>
<comment type="caution">
    <text evidence="4">The sequence shown here is derived from an EMBL/GenBank/DDBJ whole genome shotgun (WGS) entry which is preliminary data.</text>
</comment>
<sequence>MILCARKPGRGLRRFNEASATADRLCSEFRGLDEGLTPGQALLALKKAAPYSNVPLRMVALMDLLFSWTKPQDWKAGSTPIVWPSNELLASKLGIGIRQLQNLLNQAQLLGLIAFRDSPNGHRGGQRAADGTLKWAYGIVLAPIGARYSEFTAVATKGALQDKAVSALRKRLSACRRKIRSMAQAATDAAMDIPVANEALTLAQTSCHQMRAVREISLLADCVRQLEEQQHALEKALGSAMSAGEVQKEDVQTSPEHAKNCTHSTTTNQTQSAKAEYSSGYARTRSSGDLTPSSPTPSLVDTDLEKHGITPSFINEIAPEFCSELEYGDRSWESVVALAKRLSAQHSIHSHAWNEACSTMGLHGAATAVISTIRKYHLGEVHRPGAYLRGMTNKARRGELNLGRSLHGMKETNRSSLVDPIKLPTAGTSIGAILRTGLARRSPAGQTMR</sequence>
<evidence type="ECO:0000256" key="1">
    <source>
        <dbReference type="SAM" id="MobiDB-lite"/>
    </source>
</evidence>
<dbReference type="NCBIfam" id="NF040974">
    <property type="entry name" value="RepABC_RepC"/>
    <property type="match status" value="1"/>
</dbReference>
<dbReference type="EMBL" id="JACIJF010000012">
    <property type="protein sequence ID" value="MBB5712063.1"/>
    <property type="molecule type" value="Genomic_DNA"/>
</dbReference>
<dbReference type="Pfam" id="PF11800">
    <property type="entry name" value="RP-C_C"/>
    <property type="match status" value="1"/>
</dbReference>
<accession>A0A840YRP5</accession>
<organism evidence="4 5">
    <name type="scientific">Sphingomonas xinjiangensis</name>
    <dbReference type="NCBI Taxonomy" id="643568"/>
    <lineage>
        <taxon>Bacteria</taxon>
        <taxon>Pseudomonadati</taxon>
        <taxon>Pseudomonadota</taxon>
        <taxon>Alphaproteobacteria</taxon>
        <taxon>Sphingomonadales</taxon>
        <taxon>Sphingomonadaceae</taxon>
        <taxon>Sphingomonas</taxon>
    </lineage>
</organism>
<feature type="compositionally biased region" description="Polar residues" evidence="1">
    <location>
        <begin position="261"/>
        <end position="273"/>
    </location>
</feature>
<feature type="domain" description="Plasmid replication protein C C-terminal" evidence="3">
    <location>
        <begin position="318"/>
        <end position="409"/>
    </location>
</feature>
<evidence type="ECO:0000313" key="5">
    <source>
        <dbReference type="Proteomes" id="UP000527143"/>
    </source>
</evidence>
<feature type="compositionally biased region" description="Polar residues" evidence="1">
    <location>
        <begin position="284"/>
        <end position="299"/>
    </location>
</feature>
<dbReference type="RefSeq" id="WP_184089991.1">
    <property type="nucleotide sequence ID" value="NZ_JACIJF010000012.1"/>
</dbReference>